<feature type="transmembrane region" description="Helical" evidence="1">
    <location>
        <begin position="99"/>
        <end position="117"/>
    </location>
</feature>
<evidence type="ECO:0000313" key="3">
    <source>
        <dbReference type="Proteomes" id="UP001141629"/>
    </source>
</evidence>
<sequence>MSDSPPDATRPRTVTAAFWCWLVAAILAAAFGMLIGTFTTALVFQVAGLILVVAGLAQGYLAGRARRGSRRFANAAVGLSMASVAYLGVLIVVAGIAPFGVLIVAVIMVLFITGSAMNQRSTSQQWYESRGHA</sequence>
<name>A0A9X2YKS1_9MYCO</name>
<protein>
    <submittedName>
        <fullName evidence="2">Uncharacterized protein</fullName>
    </submittedName>
</protein>
<keyword evidence="1" id="KW-1133">Transmembrane helix</keyword>
<keyword evidence="1" id="KW-0472">Membrane</keyword>
<keyword evidence="3" id="KW-1185">Reference proteome</keyword>
<dbReference type="EMBL" id="JACKVK010000008">
    <property type="protein sequence ID" value="MCV7421228.1"/>
    <property type="molecule type" value="Genomic_DNA"/>
</dbReference>
<proteinExistence type="predicted"/>
<feature type="transmembrane region" description="Helical" evidence="1">
    <location>
        <begin position="16"/>
        <end position="36"/>
    </location>
</feature>
<keyword evidence="1" id="KW-0812">Transmembrane</keyword>
<feature type="transmembrane region" description="Helical" evidence="1">
    <location>
        <begin position="73"/>
        <end position="93"/>
    </location>
</feature>
<evidence type="ECO:0000256" key="1">
    <source>
        <dbReference type="SAM" id="Phobius"/>
    </source>
</evidence>
<reference evidence="2" key="1">
    <citation type="submission" date="2020-07" db="EMBL/GenBank/DDBJ databases">
        <authorList>
            <person name="Pettersson B.M.F."/>
            <person name="Behra P.R.K."/>
            <person name="Ramesh M."/>
            <person name="Das S."/>
            <person name="Dasgupta S."/>
            <person name="Kirsebom L.A."/>
        </authorList>
    </citation>
    <scope>NUCLEOTIDE SEQUENCE</scope>
    <source>
        <strain evidence="2">DSM 44838</strain>
    </source>
</reference>
<dbReference type="AlphaFoldDB" id="A0A9X2YKS1"/>
<comment type="caution">
    <text evidence="2">The sequence shown here is derived from an EMBL/GenBank/DDBJ whole genome shotgun (WGS) entry which is preliminary data.</text>
</comment>
<organism evidence="2 3">
    <name type="scientific">Mycobacterium yunnanensis</name>
    <dbReference type="NCBI Taxonomy" id="368477"/>
    <lineage>
        <taxon>Bacteria</taxon>
        <taxon>Bacillati</taxon>
        <taxon>Actinomycetota</taxon>
        <taxon>Actinomycetes</taxon>
        <taxon>Mycobacteriales</taxon>
        <taxon>Mycobacteriaceae</taxon>
        <taxon>Mycobacterium</taxon>
    </lineage>
</organism>
<evidence type="ECO:0000313" key="2">
    <source>
        <dbReference type="EMBL" id="MCV7421228.1"/>
    </source>
</evidence>
<reference evidence="2" key="2">
    <citation type="journal article" date="2022" name="BMC Genomics">
        <title>Comparative genome analysis of mycobacteria focusing on tRNA and non-coding RNA.</title>
        <authorList>
            <person name="Behra P.R.K."/>
            <person name="Pettersson B.M.F."/>
            <person name="Ramesh M."/>
            <person name="Das S."/>
            <person name="Dasgupta S."/>
            <person name="Kirsebom L.A."/>
        </authorList>
    </citation>
    <scope>NUCLEOTIDE SEQUENCE</scope>
    <source>
        <strain evidence="2">DSM 44838</strain>
    </source>
</reference>
<feature type="transmembrane region" description="Helical" evidence="1">
    <location>
        <begin position="42"/>
        <end position="61"/>
    </location>
</feature>
<gene>
    <name evidence="2" type="ORF">H7K45_11815</name>
</gene>
<accession>A0A9X2YKS1</accession>
<dbReference type="RefSeq" id="WP_263996005.1">
    <property type="nucleotide sequence ID" value="NZ_JACKVK010000008.1"/>
</dbReference>
<dbReference type="Proteomes" id="UP001141629">
    <property type="component" value="Unassembled WGS sequence"/>
</dbReference>